<evidence type="ECO:0000256" key="5">
    <source>
        <dbReference type="HAMAP-Rule" id="MF_02210"/>
    </source>
</evidence>
<dbReference type="SUPFAM" id="SSF55729">
    <property type="entry name" value="Acyl-CoA N-acyltransferases (Nat)"/>
    <property type="match status" value="1"/>
</dbReference>
<dbReference type="EC" id="2.3.1.266" evidence="5 6"/>
<keyword evidence="8" id="KW-0689">Ribosomal protein</keyword>
<feature type="binding site" evidence="5">
    <location>
        <position position="116"/>
    </location>
    <ligand>
        <name>acetyl-CoA</name>
        <dbReference type="ChEBI" id="CHEBI:57288"/>
    </ligand>
</feature>
<dbReference type="PROSITE" id="PS51186">
    <property type="entry name" value="GNAT"/>
    <property type="match status" value="1"/>
</dbReference>
<feature type="active site" description="Proton acceptor" evidence="5">
    <location>
        <position position="111"/>
    </location>
</feature>
<dbReference type="NCBIfam" id="TIGR01575">
    <property type="entry name" value="rimI"/>
    <property type="match status" value="1"/>
</dbReference>
<comment type="similarity">
    <text evidence="1 5 6">Belongs to the acetyltransferase family. RimI subfamily.</text>
</comment>
<dbReference type="CDD" id="cd04301">
    <property type="entry name" value="NAT_SF"/>
    <property type="match status" value="1"/>
</dbReference>
<keyword evidence="8" id="KW-0687">Ribonucleoprotein</keyword>
<dbReference type="HAMAP" id="MF_02210">
    <property type="entry name" value="RimI"/>
    <property type="match status" value="1"/>
</dbReference>
<dbReference type="InterPro" id="IPR043690">
    <property type="entry name" value="RimI"/>
</dbReference>
<evidence type="ECO:0000256" key="1">
    <source>
        <dbReference type="ARBA" id="ARBA00005395"/>
    </source>
</evidence>
<dbReference type="Pfam" id="PF00583">
    <property type="entry name" value="Acetyltransf_1"/>
    <property type="match status" value="1"/>
</dbReference>
<dbReference type="OrthoDB" id="9796919at2"/>
<evidence type="ECO:0000256" key="6">
    <source>
        <dbReference type="RuleBase" id="RU363094"/>
    </source>
</evidence>
<accession>A0A0T5Z0A1</accession>
<keyword evidence="2 5" id="KW-0963">Cytoplasm</keyword>
<reference evidence="8 9" key="1">
    <citation type="submission" date="2015-11" db="EMBL/GenBank/DDBJ databases">
        <title>The genome of Candidatus Endoriftia persephone in Ridgeia piscesae and population structure of the North Eastern Pacific vestimentiferan symbionts.</title>
        <authorList>
            <person name="Perez M."/>
            <person name="Juniper K.S."/>
        </authorList>
    </citation>
    <scope>NUCLEOTIDE SEQUENCE [LARGE SCALE GENOMIC DNA]</scope>
    <source>
        <strain evidence="8">Ind11</strain>
    </source>
</reference>
<dbReference type="GO" id="GO:0005737">
    <property type="term" value="C:cytoplasm"/>
    <property type="evidence" value="ECO:0007669"/>
    <property type="project" value="UniProtKB-SubCell"/>
</dbReference>
<comment type="catalytic activity">
    <reaction evidence="5 6">
        <text>N-terminal L-alanyl-[ribosomal protein bS18] + acetyl-CoA = N-terminal N(alpha)-acetyl-L-alanyl-[ribosomal protein bS18] + CoA + H(+)</text>
        <dbReference type="Rhea" id="RHEA:43756"/>
        <dbReference type="Rhea" id="RHEA-COMP:10676"/>
        <dbReference type="Rhea" id="RHEA-COMP:10677"/>
        <dbReference type="ChEBI" id="CHEBI:15378"/>
        <dbReference type="ChEBI" id="CHEBI:57287"/>
        <dbReference type="ChEBI" id="CHEBI:57288"/>
        <dbReference type="ChEBI" id="CHEBI:64718"/>
        <dbReference type="ChEBI" id="CHEBI:83683"/>
        <dbReference type="EC" id="2.3.1.266"/>
    </reaction>
</comment>
<dbReference type="InterPro" id="IPR050680">
    <property type="entry name" value="YpeA/RimI_acetyltransf"/>
</dbReference>
<evidence type="ECO:0000313" key="8">
    <source>
        <dbReference type="EMBL" id="KRT56343.1"/>
    </source>
</evidence>
<evidence type="ECO:0000256" key="3">
    <source>
        <dbReference type="ARBA" id="ARBA00022679"/>
    </source>
</evidence>
<evidence type="ECO:0000259" key="7">
    <source>
        <dbReference type="PROSITE" id="PS51186"/>
    </source>
</evidence>
<comment type="subcellular location">
    <subcellularLocation>
        <location evidence="5 6">Cytoplasm</location>
    </subcellularLocation>
</comment>
<protein>
    <recommendedName>
        <fullName evidence="5 6">[Ribosomal protein bS18]-alanine N-acetyltransferase</fullName>
        <ecNumber evidence="5 6">2.3.1.266</ecNumber>
    </recommendedName>
</protein>
<dbReference type="PANTHER" id="PTHR43420">
    <property type="entry name" value="ACETYLTRANSFERASE"/>
    <property type="match status" value="1"/>
</dbReference>
<dbReference type="RefSeq" id="WP_060528646.1">
    <property type="nucleotide sequence ID" value="NZ_KQ557153.1"/>
</dbReference>
<name>A0A0T5Z0A1_9GAMM</name>
<comment type="caution">
    <text evidence="8">The sequence shown here is derived from an EMBL/GenBank/DDBJ whole genome shotgun (WGS) entry which is preliminary data.</text>
</comment>
<evidence type="ECO:0000256" key="2">
    <source>
        <dbReference type="ARBA" id="ARBA00022490"/>
    </source>
</evidence>
<feature type="active site" description="Proton donor" evidence="5">
    <location>
        <position position="123"/>
    </location>
</feature>
<dbReference type="GO" id="GO:0005840">
    <property type="term" value="C:ribosome"/>
    <property type="evidence" value="ECO:0007669"/>
    <property type="project" value="UniProtKB-KW"/>
</dbReference>
<dbReference type="PANTHER" id="PTHR43420:SF12">
    <property type="entry name" value="N-ACETYLTRANSFERASE DOMAIN-CONTAINING PROTEIN"/>
    <property type="match status" value="1"/>
</dbReference>
<keyword evidence="3 5" id="KW-0808">Transferase</keyword>
<dbReference type="InterPro" id="IPR016181">
    <property type="entry name" value="Acyl_CoA_acyltransferase"/>
</dbReference>
<sequence length="154" mass="17704">MSTQLQDPLLDLRLMQAEGLEQVLQIEQRVYPFPWTLGILRDCLKVGYCCWVVTVDQQIVGYGVMSVVVDECHLLNICIDPGWQRLGLGRRLVERLLQLGRQHGAEAAYLEVRESNRPARRLYRQIGFVEVGQRRDYYPAIGGREDALLLTLSF</sequence>
<organism evidence="8 9">
    <name type="scientific">endosymbiont of Ridgeia piscesae</name>
    <dbReference type="NCBI Taxonomy" id="54398"/>
    <lineage>
        <taxon>Bacteria</taxon>
        <taxon>Pseudomonadati</taxon>
        <taxon>Pseudomonadota</taxon>
        <taxon>Gammaproteobacteria</taxon>
        <taxon>sulfur-oxidizing symbionts</taxon>
    </lineage>
</organism>
<dbReference type="GO" id="GO:0008999">
    <property type="term" value="F:protein-N-terminal-alanine acetyltransferase activity"/>
    <property type="evidence" value="ECO:0007669"/>
    <property type="project" value="UniProtKB-UniRule"/>
</dbReference>
<dbReference type="Proteomes" id="UP000051634">
    <property type="component" value="Unassembled WGS sequence"/>
</dbReference>
<dbReference type="EMBL" id="LDXT01000056">
    <property type="protein sequence ID" value="KRT56343.1"/>
    <property type="molecule type" value="Genomic_DNA"/>
</dbReference>
<dbReference type="Gene3D" id="3.40.630.30">
    <property type="match status" value="1"/>
</dbReference>
<dbReference type="InterPro" id="IPR006464">
    <property type="entry name" value="AcTrfase_RimI/Ard1"/>
</dbReference>
<proteinExistence type="inferred from homology"/>
<evidence type="ECO:0000256" key="4">
    <source>
        <dbReference type="ARBA" id="ARBA00023315"/>
    </source>
</evidence>
<feature type="domain" description="N-acetyltransferase" evidence="7">
    <location>
        <begin position="10"/>
        <end position="154"/>
    </location>
</feature>
<comment type="function">
    <text evidence="5 6">Acetylates the N-terminal alanine of ribosomal protein bS18.</text>
</comment>
<dbReference type="AlphaFoldDB" id="A0A0T5Z0A1"/>
<keyword evidence="4 5" id="KW-0012">Acyltransferase</keyword>
<dbReference type="InterPro" id="IPR000182">
    <property type="entry name" value="GNAT_dom"/>
</dbReference>
<keyword evidence="9" id="KW-1185">Reference proteome</keyword>
<gene>
    <name evidence="5" type="primary">rimI</name>
    <name evidence="8" type="ORF">Ga0074115_1415</name>
</gene>
<comment type="caution">
    <text evidence="5">Lacks conserved residue(s) required for the propagation of feature annotation.</text>
</comment>
<evidence type="ECO:0000313" key="9">
    <source>
        <dbReference type="Proteomes" id="UP000051634"/>
    </source>
</evidence>